<comment type="similarity">
    <text evidence="2">Belongs to the bacterial sugar transferase family.</text>
</comment>
<comment type="subcellular location">
    <subcellularLocation>
        <location evidence="1">Membrane</location>
        <topology evidence="1">Multi-pass membrane protein</topology>
    </subcellularLocation>
</comment>
<feature type="compositionally biased region" description="Low complexity" evidence="7">
    <location>
        <begin position="13"/>
        <end position="28"/>
    </location>
</feature>
<keyword evidence="5 8" id="KW-1133">Transmembrane helix</keyword>
<evidence type="ECO:0000256" key="7">
    <source>
        <dbReference type="SAM" id="MobiDB-lite"/>
    </source>
</evidence>
<accession>A0ABM8AHY2</accession>
<sequence>MTHSVISEELLRSSEAPASASTASSGESPDVRVQVPTTGDLDRRALMNGLVLAAAEALAVWFTCGLVLHLTVTHIGRLPWQLGFTATWLMAAVLIRSYPGYGLDASERLRRTVIPAAAAFPTLLGAALAGQLGVGAAALLLVLGLGLGIPAALLARVGARWLLHRAGAWGVDVAVIGHGEAAALLMQTLKSDWSLGYHPVADGQANVAILAVPNIPYAVRDRLLDGPLALFRRVLVMVSQPASDSRWAGSHHLGNFSVLEARRRHLEPGDLRQKRVFDLLVVTLLFPVLTPLLLLVGLAVALDSRGPVLYGAPRMGWRGGSFRCWKFRTMHENAEERLAELLEQDAEARAYYETYHKLKDDPRVTRVGRLLRSTSLDELPQLINVLLGDMSLVGPRPYLARERPKIGPHADVILSCRPGMTGWWQVSGRSSASFQSRVQMDLQYVRRWSPWLDLTLLAATVQVVLRRKGAH</sequence>
<feature type="transmembrane region" description="Helical" evidence="8">
    <location>
        <begin position="50"/>
        <end position="72"/>
    </location>
</feature>
<dbReference type="PANTHER" id="PTHR30576">
    <property type="entry name" value="COLANIC BIOSYNTHESIS UDP-GLUCOSE LIPID CARRIER TRANSFERASE"/>
    <property type="match status" value="1"/>
</dbReference>
<feature type="transmembrane region" description="Helical" evidence="8">
    <location>
        <begin position="279"/>
        <end position="302"/>
    </location>
</feature>
<feature type="transmembrane region" description="Helical" evidence="8">
    <location>
        <begin position="113"/>
        <end position="130"/>
    </location>
</feature>
<feature type="transmembrane region" description="Helical" evidence="8">
    <location>
        <begin position="136"/>
        <end position="155"/>
    </location>
</feature>
<dbReference type="NCBIfam" id="TIGR03025">
    <property type="entry name" value="EPS_sugtrans"/>
    <property type="match status" value="1"/>
</dbReference>
<dbReference type="InterPro" id="IPR003362">
    <property type="entry name" value="Bact_transf"/>
</dbReference>
<feature type="transmembrane region" description="Helical" evidence="8">
    <location>
        <begin position="78"/>
        <end position="101"/>
    </location>
</feature>
<evidence type="ECO:0000256" key="4">
    <source>
        <dbReference type="ARBA" id="ARBA00022692"/>
    </source>
</evidence>
<keyword evidence="4 8" id="KW-0812">Transmembrane</keyword>
<evidence type="ECO:0000256" key="5">
    <source>
        <dbReference type="ARBA" id="ARBA00022989"/>
    </source>
</evidence>
<protein>
    <submittedName>
        <fullName evidence="10">Undecaprenyl-phosphate galactose phosphotransferase WbaP</fullName>
    </submittedName>
</protein>
<dbReference type="RefSeq" id="WP_264777887.1">
    <property type="nucleotide sequence ID" value="NZ_AP026561.1"/>
</dbReference>
<evidence type="ECO:0000313" key="11">
    <source>
        <dbReference type="Proteomes" id="UP001064971"/>
    </source>
</evidence>
<keyword evidence="6 8" id="KW-0472">Membrane</keyword>
<dbReference type="Proteomes" id="UP001064971">
    <property type="component" value="Plasmid pDAETH-1"/>
</dbReference>
<evidence type="ECO:0000256" key="3">
    <source>
        <dbReference type="ARBA" id="ARBA00022679"/>
    </source>
</evidence>
<dbReference type="EMBL" id="AP026561">
    <property type="protein sequence ID" value="BDP43406.1"/>
    <property type="molecule type" value="Genomic_DNA"/>
</dbReference>
<evidence type="ECO:0000256" key="1">
    <source>
        <dbReference type="ARBA" id="ARBA00004141"/>
    </source>
</evidence>
<evidence type="ECO:0000313" key="10">
    <source>
        <dbReference type="EMBL" id="BDP43406.1"/>
    </source>
</evidence>
<dbReference type="PANTHER" id="PTHR30576:SF10">
    <property type="entry name" value="SLL5057 PROTEIN"/>
    <property type="match status" value="1"/>
</dbReference>
<evidence type="ECO:0000256" key="2">
    <source>
        <dbReference type="ARBA" id="ARBA00006464"/>
    </source>
</evidence>
<organism evidence="10 11">
    <name type="scientific">Deinococcus aetherius</name>
    <dbReference type="NCBI Taxonomy" id="200252"/>
    <lineage>
        <taxon>Bacteria</taxon>
        <taxon>Thermotogati</taxon>
        <taxon>Deinococcota</taxon>
        <taxon>Deinococci</taxon>
        <taxon>Deinococcales</taxon>
        <taxon>Deinococcaceae</taxon>
        <taxon>Deinococcus</taxon>
    </lineage>
</organism>
<keyword evidence="11" id="KW-1185">Reference proteome</keyword>
<evidence type="ECO:0000256" key="6">
    <source>
        <dbReference type="ARBA" id="ARBA00023136"/>
    </source>
</evidence>
<dbReference type="InterPro" id="IPR017475">
    <property type="entry name" value="EPS_sugar_tfrase"/>
</dbReference>
<geneLocation type="plasmid" evidence="10 11">
    <name>pDAETH-1</name>
</geneLocation>
<keyword evidence="3" id="KW-0808">Transferase</keyword>
<dbReference type="Pfam" id="PF02397">
    <property type="entry name" value="Bac_transf"/>
    <property type="match status" value="1"/>
</dbReference>
<feature type="domain" description="Bacterial sugar transferase" evidence="9">
    <location>
        <begin position="274"/>
        <end position="465"/>
    </location>
</feature>
<reference evidence="10" key="1">
    <citation type="submission" date="2022-07" db="EMBL/GenBank/DDBJ databases">
        <title>Complete Genome Sequence of the Radioresistant Bacterium Deinococcus aetherius ST0316, Isolated from the Air Dust collected in Lower Stratosphere above Japan.</title>
        <authorList>
            <person name="Satoh K."/>
            <person name="Hagiwara K."/>
            <person name="Katsumata K."/>
            <person name="Kubo A."/>
            <person name="Yokobori S."/>
            <person name="Yamagishi A."/>
            <person name="Oono Y."/>
            <person name="Narumi I."/>
        </authorList>
    </citation>
    <scope>NUCLEOTIDE SEQUENCE</scope>
    <source>
        <strain evidence="10">ST0316</strain>
        <plasmid evidence="10">pDAETH-1</plasmid>
    </source>
</reference>
<name>A0ABM8AHY2_9DEIO</name>
<gene>
    <name evidence="10" type="ORF">DAETH_33750</name>
</gene>
<feature type="region of interest" description="Disordered" evidence="7">
    <location>
        <begin position="1"/>
        <end position="34"/>
    </location>
</feature>
<keyword evidence="10" id="KW-0614">Plasmid</keyword>
<proteinExistence type="inferred from homology"/>
<evidence type="ECO:0000256" key="8">
    <source>
        <dbReference type="SAM" id="Phobius"/>
    </source>
</evidence>
<evidence type="ECO:0000259" key="9">
    <source>
        <dbReference type="Pfam" id="PF02397"/>
    </source>
</evidence>